<reference evidence="1" key="2">
    <citation type="submission" date="2011-02" db="EMBL/GenBank/DDBJ databases">
        <authorList>
            <person name="MacLean D."/>
        </authorList>
    </citation>
    <scope>NUCLEOTIDE SEQUENCE</scope>
</reference>
<dbReference type="EMBL" id="FR824235">
    <property type="protein sequence ID" value="CCA23333.1"/>
    <property type="molecule type" value="Genomic_DNA"/>
</dbReference>
<proteinExistence type="predicted"/>
<gene>
    <name evidence="1" type="primary">AlNc14C190G8424</name>
    <name evidence="1" type="ORF">ALNC14_094760</name>
</gene>
<dbReference type="AlphaFoldDB" id="F0WPT2"/>
<evidence type="ECO:0000313" key="1">
    <source>
        <dbReference type="EMBL" id="CCA23333.1"/>
    </source>
</evidence>
<reference evidence="1" key="1">
    <citation type="journal article" date="2011" name="PLoS Biol.">
        <title>Gene gain and loss during evolution of obligate parasitism in the white rust pathogen of Arabidopsis thaliana.</title>
        <authorList>
            <person name="Kemen E."/>
            <person name="Gardiner A."/>
            <person name="Schultz-Larsen T."/>
            <person name="Kemen A.C."/>
            <person name="Balmuth A.L."/>
            <person name="Robert-Seilaniantz A."/>
            <person name="Bailey K."/>
            <person name="Holub E."/>
            <person name="Studholme D.J."/>
            <person name="Maclean D."/>
            <person name="Jones J.D."/>
        </authorList>
    </citation>
    <scope>NUCLEOTIDE SEQUENCE</scope>
</reference>
<sequence>MCGHSIVGDTYNQHIFLGGQIRSLNLHFDWLKNSEWPFTLNALCSLALIDHISINTNDNKLLKAQGESGEALLDDDAFLL</sequence>
<accession>F0WPT2</accession>
<organism evidence="1">
    <name type="scientific">Albugo laibachii Nc14</name>
    <dbReference type="NCBI Taxonomy" id="890382"/>
    <lineage>
        <taxon>Eukaryota</taxon>
        <taxon>Sar</taxon>
        <taxon>Stramenopiles</taxon>
        <taxon>Oomycota</taxon>
        <taxon>Peronosporomycetes</taxon>
        <taxon>Albuginales</taxon>
        <taxon>Albuginaceae</taxon>
        <taxon>Albugo</taxon>
    </lineage>
</organism>
<protein>
    <submittedName>
        <fullName evidence="1">AlNc14C190G8424 protein</fullName>
    </submittedName>
</protein>
<name>F0WPT2_9STRA</name>
<dbReference type="HOGENOM" id="CLU_196331_0_0_1"/>